<name>A0A951UB86_9CYAN</name>
<dbReference type="SUPFAM" id="SSF52540">
    <property type="entry name" value="P-loop containing nucleoside triphosphate hydrolases"/>
    <property type="match status" value="1"/>
</dbReference>
<reference evidence="3" key="2">
    <citation type="journal article" date="2022" name="Microbiol. Resour. Announc.">
        <title>Metagenome Sequencing to Explore Phylogenomics of Terrestrial Cyanobacteria.</title>
        <authorList>
            <person name="Ward R.D."/>
            <person name="Stajich J.E."/>
            <person name="Johansen J.R."/>
            <person name="Huntemann M."/>
            <person name="Clum A."/>
            <person name="Foster B."/>
            <person name="Foster B."/>
            <person name="Roux S."/>
            <person name="Palaniappan K."/>
            <person name="Varghese N."/>
            <person name="Mukherjee S."/>
            <person name="Reddy T.B.K."/>
            <person name="Daum C."/>
            <person name="Copeland A."/>
            <person name="Chen I.A."/>
            <person name="Ivanova N.N."/>
            <person name="Kyrpides N.C."/>
            <person name="Shapiro N."/>
            <person name="Eloe-Fadrosh E.A."/>
            <person name="Pietrasiak N."/>
        </authorList>
    </citation>
    <scope>NUCLEOTIDE SEQUENCE</scope>
    <source>
        <strain evidence="3">CPER-KK1</strain>
    </source>
</reference>
<feature type="domain" description="Helicase/UvrB N-terminal" evidence="2">
    <location>
        <begin position="25"/>
        <end position="207"/>
    </location>
</feature>
<dbReference type="GO" id="GO:0005829">
    <property type="term" value="C:cytosol"/>
    <property type="evidence" value="ECO:0007669"/>
    <property type="project" value="TreeGrafter"/>
</dbReference>
<sequence>MMRSDDNYFIKYHSLVLHRILQGQTELYPHQQQALLAIYQKACRGEMDGHHREAALILAGVGTGKTLMQAITPFILAPWMLGKTALFLSDNCTLRSRFLRDFPTDHKHRPLYDQWPLYQLKILPPGVPPPKIVELDASDFNSYAYCLDTADMLVGNRQFLVNLVSRGDIEPNSVGVLITDEAHFSAANSYRTICNYFEFALLTYFTGSKFRSDAQPLPHVRYTQVEELDALGRSVLKYAPVADYEFTLQEAWSLEPPPIKKLMYKEATSTAFLVEEAGSETEYSFEEFLNKAETDKQWFRQILFADSFSIPVLEMAVDILLRKRERTGQPQAMLVRALNIPHTHRVAKLLEENFPVLEGRVGVIHSEHDSYDLAGRPSSILSRFYNGDYWVIVHCGLVGVGFDHKWISVSCCLCILKSMSPAEQEWGRALRRVPGEAPGNFPQLTHPNWGVVVTHAALGLRELFGKFQQGVTSDVIREDVVRERVRPLLTTEYEAGETILNLSDTSTVKPGDVLQLRVPVGAKEEVSPKFSIVEELRSTGNLSEGNGKSPRVSESGGSYGVDEDITPKNFGETQREEQDSPPLAGDVTDEKSTPLPWQQEADAISEKLSQIRSIRTYSIQVEAVLDERSVQITPAWNDFPKGVGVDVSKSREVRELSPANFLSHIGLDWQILVGEELISYRDYSRRVVLQKRGFDLDDEGEILVGGVRLKDTMPSSAYELFLKGLEAELATEVVEVPHPEAVARPDKAKMETQARYGAQVRSLINNLFNAKHLIPDGTNGCSLVERPTQLLRDAKARVEAKGHEPDFRSNSALVHAAVFGFIKEKTGRSWSEHTTEQQYLEAMKLARQFMRRLAEQLQWRRR</sequence>
<keyword evidence="3" id="KW-0378">Hydrolase</keyword>
<dbReference type="Gene3D" id="3.40.50.300">
    <property type="entry name" value="P-loop containing nucleotide triphosphate hydrolases"/>
    <property type="match status" value="2"/>
</dbReference>
<dbReference type="Pfam" id="PF04851">
    <property type="entry name" value="ResIII"/>
    <property type="match status" value="1"/>
</dbReference>
<evidence type="ECO:0000313" key="4">
    <source>
        <dbReference type="Proteomes" id="UP000753908"/>
    </source>
</evidence>
<dbReference type="GO" id="GO:0016787">
    <property type="term" value="F:hydrolase activity"/>
    <property type="evidence" value="ECO:0007669"/>
    <property type="project" value="InterPro"/>
</dbReference>
<feature type="region of interest" description="Disordered" evidence="1">
    <location>
        <begin position="538"/>
        <end position="593"/>
    </location>
</feature>
<organism evidence="3 4">
    <name type="scientific">Symplocastrum torsivum CPER-KK1</name>
    <dbReference type="NCBI Taxonomy" id="450513"/>
    <lineage>
        <taxon>Bacteria</taxon>
        <taxon>Bacillati</taxon>
        <taxon>Cyanobacteriota</taxon>
        <taxon>Cyanophyceae</taxon>
        <taxon>Oscillatoriophycideae</taxon>
        <taxon>Oscillatoriales</taxon>
        <taxon>Microcoleaceae</taxon>
        <taxon>Symplocastrum</taxon>
    </lineage>
</organism>
<evidence type="ECO:0000259" key="2">
    <source>
        <dbReference type="Pfam" id="PF04851"/>
    </source>
</evidence>
<comment type="caution">
    <text evidence="3">The sequence shown here is derived from an EMBL/GenBank/DDBJ whole genome shotgun (WGS) entry which is preliminary data.</text>
</comment>
<dbReference type="Proteomes" id="UP000753908">
    <property type="component" value="Unassembled WGS sequence"/>
</dbReference>
<dbReference type="PANTHER" id="PTHR47396:SF1">
    <property type="entry name" value="ATP-DEPENDENT HELICASE IRC3-RELATED"/>
    <property type="match status" value="1"/>
</dbReference>
<protein>
    <submittedName>
        <fullName evidence="3">DEAD/DEAH box helicase family protein</fullName>
    </submittedName>
</protein>
<gene>
    <name evidence="3" type="ORF">KME25_20630</name>
</gene>
<dbReference type="InterPro" id="IPR027417">
    <property type="entry name" value="P-loop_NTPase"/>
</dbReference>
<evidence type="ECO:0000313" key="3">
    <source>
        <dbReference type="EMBL" id="MBW4546825.1"/>
    </source>
</evidence>
<evidence type="ECO:0000256" key="1">
    <source>
        <dbReference type="SAM" id="MobiDB-lite"/>
    </source>
</evidence>
<dbReference type="GO" id="GO:0005524">
    <property type="term" value="F:ATP binding"/>
    <property type="evidence" value="ECO:0007669"/>
    <property type="project" value="InterPro"/>
</dbReference>
<keyword evidence="3" id="KW-0547">Nucleotide-binding</keyword>
<keyword evidence="3" id="KW-0347">Helicase</keyword>
<dbReference type="InterPro" id="IPR050742">
    <property type="entry name" value="Helicase_Restrict-Modif_Enz"/>
</dbReference>
<reference evidence="3" key="1">
    <citation type="submission" date="2021-05" db="EMBL/GenBank/DDBJ databases">
        <authorList>
            <person name="Pietrasiak N."/>
            <person name="Ward R."/>
            <person name="Stajich J.E."/>
            <person name="Kurbessoian T."/>
        </authorList>
    </citation>
    <scope>NUCLEOTIDE SEQUENCE</scope>
    <source>
        <strain evidence="3">CPER-KK1</strain>
    </source>
</reference>
<dbReference type="AlphaFoldDB" id="A0A951UB86"/>
<keyword evidence="3" id="KW-0067">ATP-binding</keyword>
<proteinExistence type="predicted"/>
<dbReference type="InterPro" id="IPR006935">
    <property type="entry name" value="Helicase/UvrB_N"/>
</dbReference>
<dbReference type="GO" id="GO:0003677">
    <property type="term" value="F:DNA binding"/>
    <property type="evidence" value="ECO:0007669"/>
    <property type="project" value="InterPro"/>
</dbReference>
<accession>A0A951UB86</accession>
<dbReference type="PANTHER" id="PTHR47396">
    <property type="entry name" value="TYPE I RESTRICTION ENZYME ECOKI R PROTEIN"/>
    <property type="match status" value="1"/>
</dbReference>
<dbReference type="GO" id="GO:0004386">
    <property type="term" value="F:helicase activity"/>
    <property type="evidence" value="ECO:0007669"/>
    <property type="project" value="UniProtKB-KW"/>
</dbReference>
<dbReference type="EMBL" id="JAHHIF010000030">
    <property type="protein sequence ID" value="MBW4546825.1"/>
    <property type="molecule type" value="Genomic_DNA"/>
</dbReference>